<dbReference type="RefSeq" id="XP_060283691.1">
    <property type="nucleotide sequence ID" value="XM_060424606.1"/>
</dbReference>
<keyword evidence="1" id="KW-0175">Coiled coil</keyword>
<protein>
    <recommendedName>
        <fullName evidence="5">Nucleoporin NUP37</fullName>
    </recommendedName>
</protein>
<dbReference type="SUPFAM" id="SSF50978">
    <property type="entry name" value="WD40 repeat-like"/>
    <property type="match status" value="1"/>
</dbReference>
<evidence type="ECO:0000313" key="4">
    <source>
        <dbReference type="Proteomes" id="UP001244011"/>
    </source>
</evidence>
<dbReference type="InterPro" id="IPR036322">
    <property type="entry name" value="WD40_repeat_dom_sf"/>
</dbReference>
<evidence type="ECO:0000313" key="3">
    <source>
        <dbReference type="EMBL" id="KAK1767478.1"/>
    </source>
</evidence>
<dbReference type="AlphaFoldDB" id="A0AAJ0C1P2"/>
<gene>
    <name evidence="3" type="ORF">QBC33DRAFT_451468</name>
</gene>
<dbReference type="Gene3D" id="2.130.10.10">
    <property type="entry name" value="YVTN repeat-like/Quinoprotein amine dehydrogenase"/>
    <property type="match status" value="1"/>
</dbReference>
<accession>A0AAJ0C1P2</accession>
<dbReference type="InterPro" id="IPR015943">
    <property type="entry name" value="WD40/YVTN_repeat-like_dom_sf"/>
</dbReference>
<evidence type="ECO:0000256" key="2">
    <source>
        <dbReference type="SAM" id="MobiDB-lite"/>
    </source>
</evidence>
<dbReference type="Proteomes" id="UP001244011">
    <property type="component" value="Unassembled WGS sequence"/>
</dbReference>
<organism evidence="3 4">
    <name type="scientific">Phialemonium atrogriseum</name>
    <dbReference type="NCBI Taxonomy" id="1093897"/>
    <lineage>
        <taxon>Eukaryota</taxon>
        <taxon>Fungi</taxon>
        <taxon>Dikarya</taxon>
        <taxon>Ascomycota</taxon>
        <taxon>Pezizomycotina</taxon>
        <taxon>Sordariomycetes</taxon>
        <taxon>Sordariomycetidae</taxon>
        <taxon>Cephalothecales</taxon>
        <taxon>Cephalothecaceae</taxon>
        <taxon>Phialemonium</taxon>
    </lineage>
</organism>
<evidence type="ECO:0008006" key="5">
    <source>
        <dbReference type="Google" id="ProtNLM"/>
    </source>
</evidence>
<feature type="region of interest" description="Disordered" evidence="2">
    <location>
        <begin position="565"/>
        <end position="597"/>
    </location>
</feature>
<name>A0AAJ0C1P2_9PEZI</name>
<dbReference type="EMBL" id="MU839008">
    <property type="protein sequence ID" value="KAK1767478.1"/>
    <property type="molecule type" value="Genomic_DNA"/>
</dbReference>
<evidence type="ECO:0000256" key="1">
    <source>
        <dbReference type="SAM" id="Coils"/>
    </source>
</evidence>
<feature type="region of interest" description="Disordered" evidence="2">
    <location>
        <begin position="432"/>
        <end position="453"/>
    </location>
</feature>
<feature type="region of interest" description="Disordered" evidence="2">
    <location>
        <begin position="56"/>
        <end position="118"/>
    </location>
</feature>
<keyword evidence="4" id="KW-1185">Reference proteome</keyword>
<dbReference type="GeneID" id="85307793"/>
<sequence length="775" mass="82188">MSALPSPRVRRTAQNTQYTYNLNRRIHDVKTYPIQTPQGATVLIYGHENGLSLVWRGGKPLKTPKQSASKGKQNGASAGDAVMILDSDDETPRKPSKSPAFQDKAEFEDAPADDPSSVPETIQTLDLVLGTAALHIAVLPLAPSTAEDAAWNASDILKERMVFAVACATNDVYLITLPLTPPSHQSKARPELRNDLLAGAAGRGLWGETLTLLGGQSKHSDGLAVTLVHQKQAAAERSRSVDRTGPLPPPSARVVVAAHSREACGILRLWDVNVESRPATSRIEPFQTEYLPAPLSGISFNPSHSTQLLAVASPHAARIYDYSLPSIPEDMSEGPFPTQGSWLLSLYPPFSQGSTMSTSRKPILAASWIAHGRAVLCLLADGQWGIWDIDGATPSLSGGGGATSLFGKHSAGLRGAGLTSFSASGYLEGTSSLRNQGAQKPAPAPRSSGDFVPMTPHTRRDTLAASIAGGAERLAAVRGGIEVVYSQPLRATSTGSPADESAVLWMGGVDPIVAVIPGVSRFWDAQLRRGVGGGVNLFSGAQPTRMIRLTDLAAGLLGERCTGVGAVPRLGRQQPNSSPSPDDRSPHGETTNSVQGLPIDVLVKGESRLVVVLESDDGTPISNRLLSTRKKQRPSGRSASAIIAYPRPEKPSSIAFNLSVSRAGNRRASRQRLPVAGLFDQEQMDVLPSTEVELDDGGGGAAAGHGLLIPGLSRDTGLAFGQSLNVAADASDNEEEAEERNVEAEILDIMEIDRELEEMESERQSGRKHVFFEEG</sequence>
<reference evidence="3" key="1">
    <citation type="submission" date="2023-06" db="EMBL/GenBank/DDBJ databases">
        <title>Genome-scale phylogeny and comparative genomics of the fungal order Sordariales.</title>
        <authorList>
            <consortium name="Lawrence Berkeley National Laboratory"/>
            <person name="Hensen N."/>
            <person name="Bonometti L."/>
            <person name="Westerberg I."/>
            <person name="Brannstrom I.O."/>
            <person name="Guillou S."/>
            <person name="Cros-Aarteil S."/>
            <person name="Calhoun S."/>
            <person name="Haridas S."/>
            <person name="Kuo A."/>
            <person name="Mondo S."/>
            <person name="Pangilinan J."/>
            <person name="Riley R."/>
            <person name="Labutti K."/>
            <person name="Andreopoulos B."/>
            <person name="Lipzen A."/>
            <person name="Chen C."/>
            <person name="Yanf M."/>
            <person name="Daum C."/>
            <person name="Ng V."/>
            <person name="Clum A."/>
            <person name="Steindorff A."/>
            <person name="Ohm R."/>
            <person name="Martin F."/>
            <person name="Silar P."/>
            <person name="Natvig D."/>
            <person name="Lalanne C."/>
            <person name="Gautier V."/>
            <person name="Ament-Velasquez S.L."/>
            <person name="Kruys A."/>
            <person name="Hutchinson M.I."/>
            <person name="Powell A.J."/>
            <person name="Barry K."/>
            <person name="Miller A.N."/>
            <person name="Grigoriev I.V."/>
            <person name="Debuchy R."/>
            <person name="Gladieux P."/>
            <person name="Thoren M.H."/>
            <person name="Johannesson H."/>
        </authorList>
    </citation>
    <scope>NUCLEOTIDE SEQUENCE</scope>
    <source>
        <strain evidence="3">8032-3</strain>
    </source>
</reference>
<comment type="caution">
    <text evidence="3">The sequence shown here is derived from an EMBL/GenBank/DDBJ whole genome shotgun (WGS) entry which is preliminary data.</text>
</comment>
<proteinExistence type="predicted"/>
<feature type="coiled-coil region" evidence="1">
    <location>
        <begin position="727"/>
        <end position="769"/>
    </location>
</feature>
<feature type="compositionally biased region" description="Polar residues" evidence="2">
    <location>
        <begin position="64"/>
        <end position="76"/>
    </location>
</feature>